<dbReference type="AlphaFoldDB" id="A0A9N9P9C8"/>
<accession>A0A9N9P9C8</accession>
<gene>
    <name evidence="1" type="ORF">DERYTH_LOCUS22224</name>
</gene>
<feature type="non-terminal residue" evidence="1">
    <location>
        <position position="126"/>
    </location>
</feature>
<sequence length="126" mass="14883">TPLFPSLFDTEDGRDSFADTCEPKDYFNHSNIHETQWRTDVGELQHLKVDEQPYFNNTEHPLFSLLFDIKNNYSSIVDTCEPSDDFNQSDIRETQKDILTVVEKPPYLDVLEDKFDQLETYDERLQ</sequence>
<comment type="caution">
    <text evidence="1">The sequence shown here is derived from an EMBL/GenBank/DDBJ whole genome shotgun (WGS) entry which is preliminary data.</text>
</comment>
<evidence type="ECO:0000313" key="2">
    <source>
        <dbReference type="Proteomes" id="UP000789405"/>
    </source>
</evidence>
<protein>
    <submittedName>
        <fullName evidence="1">2002_t:CDS:1</fullName>
    </submittedName>
</protein>
<dbReference type="Proteomes" id="UP000789405">
    <property type="component" value="Unassembled WGS sequence"/>
</dbReference>
<proteinExistence type="predicted"/>
<feature type="non-terminal residue" evidence="1">
    <location>
        <position position="1"/>
    </location>
</feature>
<evidence type="ECO:0000313" key="1">
    <source>
        <dbReference type="EMBL" id="CAG8795189.1"/>
    </source>
</evidence>
<organism evidence="1 2">
    <name type="scientific">Dentiscutata erythropus</name>
    <dbReference type="NCBI Taxonomy" id="1348616"/>
    <lineage>
        <taxon>Eukaryota</taxon>
        <taxon>Fungi</taxon>
        <taxon>Fungi incertae sedis</taxon>
        <taxon>Mucoromycota</taxon>
        <taxon>Glomeromycotina</taxon>
        <taxon>Glomeromycetes</taxon>
        <taxon>Diversisporales</taxon>
        <taxon>Gigasporaceae</taxon>
        <taxon>Dentiscutata</taxon>
    </lineage>
</organism>
<dbReference type="OrthoDB" id="2426254at2759"/>
<keyword evidence="2" id="KW-1185">Reference proteome</keyword>
<name>A0A9N9P9C8_9GLOM</name>
<dbReference type="EMBL" id="CAJVPY010030243">
    <property type="protein sequence ID" value="CAG8795189.1"/>
    <property type="molecule type" value="Genomic_DNA"/>
</dbReference>
<reference evidence="1" key="1">
    <citation type="submission" date="2021-06" db="EMBL/GenBank/DDBJ databases">
        <authorList>
            <person name="Kallberg Y."/>
            <person name="Tangrot J."/>
            <person name="Rosling A."/>
        </authorList>
    </citation>
    <scope>NUCLEOTIDE SEQUENCE</scope>
    <source>
        <strain evidence="1">MA453B</strain>
    </source>
</reference>